<keyword evidence="2 4" id="KW-0479">Metal-binding</keyword>
<dbReference type="RefSeq" id="WP_345240716.1">
    <property type="nucleotide sequence ID" value="NZ_BAABHD010000005.1"/>
</dbReference>
<dbReference type="EMBL" id="BAABHD010000005">
    <property type="protein sequence ID" value="GAA4448960.1"/>
    <property type="molecule type" value="Genomic_DNA"/>
</dbReference>
<organism evidence="7 8">
    <name type="scientific">Nibrella saemangeumensis</name>
    <dbReference type="NCBI Taxonomy" id="1084526"/>
    <lineage>
        <taxon>Bacteria</taxon>
        <taxon>Pseudomonadati</taxon>
        <taxon>Bacteroidota</taxon>
        <taxon>Cytophagia</taxon>
        <taxon>Cytophagales</taxon>
        <taxon>Spirosomataceae</taxon>
        <taxon>Nibrella</taxon>
    </lineage>
</organism>
<keyword evidence="5" id="KW-0812">Transmembrane</keyword>
<reference evidence="8" key="1">
    <citation type="journal article" date="2019" name="Int. J. Syst. Evol. Microbiol.">
        <title>The Global Catalogue of Microorganisms (GCM) 10K type strain sequencing project: providing services to taxonomists for standard genome sequencing and annotation.</title>
        <authorList>
            <consortium name="The Broad Institute Genomics Platform"/>
            <consortium name="The Broad Institute Genome Sequencing Center for Infectious Disease"/>
            <person name="Wu L."/>
            <person name="Ma J."/>
        </authorList>
    </citation>
    <scope>NUCLEOTIDE SEQUENCE [LARGE SCALE GENOMIC DNA]</scope>
    <source>
        <strain evidence="8">JCM 17927</strain>
    </source>
</reference>
<evidence type="ECO:0000256" key="2">
    <source>
        <dbReference type="ARBA" id="ARBA00022723"/>
    </source>
</evidence>
<evidence type="ECO:0000259" key="6">
    <source>
        <dbReference type="PROSITE" id="PS51007"/>
    </source>
</evidence>
<evidence type="ECO:0000256" key="5">
    <source>
        <dbReference type="SAM" id="Phobius"/>
    </source>
</evidence>
<feature type="domain" description="Cytochrome c" evidence="6">
    <location>
        <begin position="47"/>
        <end position="161"/>
    </location>
</feature>
<evidence type="ECO:0000313" key="8">
    <source>
        <dbReference type="Proteomes" id="UP001501175"/>
    </source>
</evidence>
<evidence type="ECO:0000313" key="7">
    <source>
        <dbReference type="EMBL" id="GAA4448960.1"/>
    </source>
</evidence>
<feature type="transmembrane region" description="Helical" evidence="5">
    <location>
        <begin position="7"/>
        <end position="31"/>
    </location>
</feature>
<accession>A0ABP8MHB4</accession>
<keyword evidence="8" id="KW-1185">Reference proteome</keyword>
<dbReference type="InterPro" id="IPR036909">
    <property type="entry name" value="Cyt_c-like_dom_sf"/>
</dbReference>
<keyword evidence="3 4" id="KW-0408">Iron</keyword>
<proteinExistence type="predicted"/>
<dbReference type="PANTHER" id="PTHR35008:SF8">
    <property type="entry name" value="ALCOHOL DEHYDROGENASE CYTOCHROME C SUBUNIT"/>
    <property type="match status" value="1"/>
</dbReference>
<keyword evidence="5" id="KW-0472">Membrane</keyword>
<gene>
    <name evidence="7" type="ORF">GCM10023189_07650</name>
</gene>
<name>A0ABP8MHB4_9BACT</name>
<dbReference type="PANTHER" id="PTHR35008">
    <property type="entry name" value="BLL4482 PROTEIN-RELATED"/>
    <property type="match status" value="1"/>
</dbReference>
<dbReference type="Gene3D" id="1.10.760.10">
    <property type="entry name" value="Cytochrome c-like domain"/>
    <property type="match status" value="2"/>
</dbReference>
<dbReference type="InterPro" id="IPR009056">
    <property type="entry name" value="Cyt_c-like_dom"/>
</dbReference>
<dbReference type="InterPro" id="IPR051459">
    <property type="entry name" value="Cytochrome_c-type_DH"/>
</dbReference>
<evidence type="ECO:0000256" key="4">
    <source>
        <dbReference type="PROSITE-ProRule" id="PRU00433"/>
    </source>
</evidence>
<dbReference type="PROSITE" id="PS51007">
    <property type="entry name" value="CYTC"/>
    <property type="match status" value="2"/>
</dbReference>
<dbReference type="Pfam" id="PF00034">
    <property type="entry name" value="Cytochrom_C"/>
    <property type="match status" value="1"/>
</dbReference>
<dbReference type="SUPFAM" id="SSF46626">
    <property type="entry name" value="Cytochrome c"/>
    <property type="match status" value="2"/>
</dbReference>
<comment type="caution">
    <text evidence="7">The sequence shown here is derived from an EMBL/GenBank/DDBJ whole genome shotgun (WGS) entry which is preliminary data.</text>
</comment>
<keyword evidence="1 4" id="KW-0349">Heme</keyword>
<dbReference type="Proteomes" id="UP001501175">
    <property type="component" value="Unassembled WGS sequence"/>
</dbReference>
<protein>
    <recommendedName>
        <fullName evidence="6">Cytochrome c domain-containing protein</fullName>
    </recommendedName>
</protein>
<feature type="domain" description="Cytochrome c" evidence="6">
    <location>
        <begin position="197"/>
        <end position="306"/>
    </location>
</feature>
<sequence>MKRKLIRIGLFVVGGVAVIALCVLAFIQLGLPNVGPAPELKVEGTKAQIERGRYLANNVAVCMDCHSTRDWSKFSGPLTPGTLGRGGDKFGHEIGLPGEIYAKNITPAAIGNWTDGELYRAITTGVDRNGEPLFPIMPYHSFGKMDTEDVKSIIAYLRTIPAVEAAHPKRQLDFPLNVIVRTMPAAAEPVTRPDTTDQLAYGKYLVLAASCQDCHTASEDKALAGGREFKIPAGTLQTANLTPDKETGLGNWTEEQFLQRFKAYNDPQNIPVTGMKDYNSIMPWTMYAGMKDSDLKAIYAYLRSVKPMRNQVVKFKPASDSGVQVAQK</sequence>
<evidence type="ECO:0000256" key="1">
    <source>
        <dbReference type="ARBA" id="ARBA00022617"/>
    </source>
</evidence>
<keyword evidence="5" id="KW-1133">Transmembrane helix</keyword>
<evidence type="ECO:0000256" key="3">
    <source>
        <dbReference type="ARBA" id="ARBA00023004"/>
    </source>
</evidence>